<evidence type="ECO:0000259" key="15">
    <source>
        <dbReference type="Pfam" id="PF07731"/>
    </source>
</evidence>
<evidence type="ECO:0000259" key="16">
    <source>
        <dbReference type="Pfam" id="PF07732"/>
    </source>
</evidence>
<dbReference type="SUPFAM" id="SSF49503">
    <property type="entry name" value="Cupredoxins"/>
    <property type="match status" value="3"/>
</dbReference>
<dbReference type="InterPro" id="IPR011706">
    <property type="entry name" value="Cu-oxidase_C"/>
</dbReference>
<evidence type="ECO:0000256" key="1">
    <source>
        <dbReference type="ARBA" id="ARBA00000349"/>
    </source>
</evidence>
<keyword evidence="8 13" id="KW-0677">Repeat</keyword>
<dbReference type="EC" id="1.10.3.2" evidence="4 13"/>
<dbReference type="InterPro" id="IPR034288">
    <property type="entry name" value="CuRO_1_LCC"/>
</dbReference>
<evidence type="ECO:0000256" key="9">
    <source>
        <dbReference type="ARBA" id="ARBA00023002"/>
    </source>
</evidence>
<evidence type="ECO:0000256" key="5">
    <source>
        <dbReference type="ARBA" id="ARBA00022523"/>
    </source>
</evidence>
<evidence type="ECO:0000256" key="3">
    <source>
        <dbReference type="ARBA" id="ARBA00010609"/>
    </source>
</evidence>
<proteinExistence type="inferred from homology"/>
<dbReference type="NCBIfam" id="TIGR03389">
    <property type="entry name" value="laccase"/>
    <property type="match status" value="1"/>
</dbReference>
<keyword evidence="9 13" id="KW-0560">Oxidoreductase</keyword>
<dbReference type="GO" id="GO:0046274">
    <property type="term" value="P:lignin catabolic process"/>
    <property type="evidence" value="ECO:0007669"/>
    <property type="project" value="UniProtKB-KW"/>
</dbReference>
<evidence type="ECO:0000256" key="4">
    <source>
        <dbReference type="ARBA" id="ARBA00012297"/>
    </source>
</evidence>
<evidence type="ECO:0000256" key="12">
    <source>
        <dbReference type="ARBA" id="ARBA00023185"/>
    </source>
</evidence>
<dbReference type="InterPro" id="IPR033138">
    <property type="entry name" value="Cu_oxidase_CS"/>
</dbReference>
<dbReference type="Proteomes" id="UP000595140">
    <property type="component" value="Unassembled WGS sequence"/>
</dbReference>
<keyword evidence="7 13" id="KW-0479">Metal-binding</keyword>
<dbReference type="Pfam" id="PF07731">
    <property type="entry name" value="Cu-oxidase_2"/>
    <property type="match status" value="1"/>
</dbReference>
<dbReference type="InterPro" id="IPR034289">
    <property type="entry name" value="CuRO_3_LCC"/>
</dbReference>
<feature type="domain" description="Plastocyanin-like" evidence="14">
    <location>
        <begin position="185"/>
        <end position="336"/>
    </location>
</feature>
<dbReference type="PANTHER" id="PTHR11709">
    <property type="entry name" value="MULTI-COPPER OXIDASE"/>
    <property type="match status" value="1"/>
</dbReference>
<gene>
    <name evidence="17" type="ORF">CCAM_LOCUS21945</name>
</gene>
<dbReference type="InterPro" id="IPR045087">
    <property type="entry name" value="Cu-oxidase_fam"/>
</dbReference>
<keyword evidence="10 13" id="KW-0186">Copper</keyword>
<feature type="domain" description="Plastocyanin-like" evidence="15">
    <location>
        <begin position="468"/>
        <end position="580"/>
    </location>
</feature>
<dbReference type="AlphaFoldDB" id="A0A484LVD3"/>
<comment type="subcellular location">
    <subcellularLocation>
        <location evidence="2 13">Secreted</location>
        <location evidence="2 13">Extracellular space</location>
        <location evidence="2 13">Apoplast</location>
    </subcellularLocation>
</comment>
<reference evidence="17 18" key="1">
    <citation type="submission" date="2018-04" db="EMBL/GenBank/DDBJ databases">
        <authorList>
            <person name="Vogel A."/>
        </authorList>
    </citation>
    <scope>NUCLEOTIDE SEQUENCE [LARGE SCALE GENOMIC DNA]</scope>
</reference>
<organism evidence="17 18">
    <name type="scientific">Cuscuta campestris</name>
    <dbReference type="NCBI Taxonomy" id="132261"/>
    <lineage>
        <taxon>Eukaryota</taxon>
        <taxon>Viridiplantae</taxon>
        <taxon>Streptophyta</taxon>
        <taxon>Embryophyta</taxon>
        <taxon>Tracheophyta</taxon>
        <taxon>Spermatophyta</taxon>
        <taxon>Magnoliopsida</taxon>
        <taxon>eudicotyledons</taxon>
        <taxon>Gunneridae</taxon>
        <taxon>Pentapetalae</taxon>
        <taxon>asterids</taxon>
        <taxon>lamiids</taxon>
        <taxon>Solanales</taxon>
        <taxon>Convolvulaceae</taxon>
        <taxon>Cuscuteae</taxon>
        <taxon>Cuscuta</taxon>
        <taxon>Cuscuta subgen. Grammica</taxon>
        <taxon>Cuscuta sect. Cleistogrammica</taxon>
    </lineage>
</organism>
<evidence type="ECO:0000256" key="6">
    <source>
        <dbReference type="ARBA" id="ARBA00022525"/>
    </source>
</evidence>
<keyword evidence="5 13" id="KW-0052">Apoplast</keyword>
<keyword evidence="11" id="KW-0325">Glycoprotein</keyword>
<dbReference type="InterPro" id="IPR011707">
    <property type="entry name" value="Cu-oxidase-like_N"/>
</dbReference>
<dbReference type="PANTHER" id="PTHR11709:SF443">
    <property type="entry name" value="LACCASE-15"/>
    <property type="match status" value="1"/>
</dbReference>
<dbReference type="GO" id="GO:0048046">
    <property type="term" value="C:apoplast"/>
    <property type="evidence" value="ECO:0007669"/>
    <property type="project" value="UniProtKB-SubCell"/>
</dbReference>
<dbReference type="InterPro" id="IPR008972">
    <property type="entry name" value="Cupredoxin"/>
</dbReference>
<dbReference type="OrthoDB" id="2121828at2759"/>
<evidence type="ECO:0000259" key="14">
    <source>
        <dbReference type="Pfam" id="PF00394"/>
    </source>
</evidence>
<protein>
    <recommendedName>
        <fullName evidence="4 13">Laccase</fullName>
        <ecNumber evidence="4 13">1.10.3.2</ecNumber>
    </recommendedName>
    <alternativeName>
        <fullName evidence="13">Benzenediol:oxygen oxidoreductase</fullName>
    </alternativeName>
    <alternativeName>
        <fullName evidence="13">Diphenol oxidase</fullName>
    </alternativeName>
    <alternativeName>
        <fullName evidence="13">Urishiol oxidase</fullName>
    </alternativeName>
</protein>
<feature type="domain" description="Plastocyanin-like" evidence="16">
    <location>
        <begin position="60"/>
        <end position="171"/>
    </location>
</feature>
<dbReference type="CDD" id="cd13875">
    <property type="entry name" value="CuRO_2_LCC_plant"/>
    <property type="match status" value="1"/>
</dbReference>
<dbReference type="InterPro" id="IPR034285">
    <property type="entry name" value="CuRO_2_LCC"/>
</dbReference>
<comment type="cofactor">
    <cofactor evidence="13">
        <name>Cu cation</name>
        <dbReference type="ChEBI" id="CHEBI:23378"/>
    </cofactor>
    <text evidence="13">Binds 4 Cu cations per monomer.</text>
</comment>
<evidence type="ECO:0000313" key="17">
    <source>
        <dbReference type="EMBL" id="VFQ80169.1"/>
    </source>
</evidence>
<sequence length="597" mass="66951">MPRASHAWRGGRLKPREAKVPRELMWRSERGTASSLRMLLWPATKVAPRWSQGLIWGREEAEYTRLCSSKKILTVNGSFPGPTLYAHRGDTIIVRVFNNGNQNITLHWHGVKQPRNPWSDGPEFITQCPIQPGRNFTQTLLLSDEEGTIWWHAHSDWSRATVHGAIIVYPANGTDRYPYAKPDVEVPIILGEWWKSDVQQVVKEFLATGGDPNVSDAFLINGQPGDRFPCSQNDTFRLTVERGKTYLLRMVNAVMNNIMFFAIANHQLTVVGTDGSYTKPFKSDYAVISPGQTLDLLLQPNQTSDHYYMAARALNTATRVNYDSTVATGILQYSGNYTPSSAPLFPVLPDHTNDASSVNFTRRLRSLDDRDHPIDVPLNVTTNLFFTVSINTRPCNTSSSCAGPNGAMFSASVNNNSYILPGVDILEAYFGRYSAARVYSDDFPRVPPLAFNFTGDNLPLSLQVPERNKTAKVVVLEYGSTVELVFQGTNLVAGIDHPMHLHGFSFYVVGSDMGNFDRDKDPLTKYNLVDPPLMNTIAVPRNAWTAIRFKADNPGVWFMHCHLERHTSWGMEMTFIVKDGKRPNEKMLPPPPDMPLC</sequence>
<comment type="function">
    <text evidence="13">Lignin degradation and detoxification of lignin-derived products.</text>
</comment>
<dbReference type="InterPro" id="IPR017761">
    <property type="entry name" value="Laccase"/>
</dbReference>
<dbReference type="PROSITE" id="PS00079">
    <property type="entry name" value="MULTICOPPER_OXIDASE1"/>
    <property type="match status" value="1"/>
</dbReference>
<evidence type="ECO:0000256" key="7">
    <source>
        <dbReference type="ARBA" id="ARBA00022723"/>
    </source>
</evidence>
<dbReference type="InterPro" id="IPR002355">
    <property type="entry name" value="Cu_oxidase_Cu_BS"/>
</dbReference>
<dbReference type="Pfam" id="PF00394">
    <property type="entry name" value="Cu-oxidase"/>
    <property type="match status" value="1"/>
</dbReference>
<dbReference type="PROSITE" id="PS00080">
    <property type="entry name" value="MULTICOPPER_OXIDASE2"/>
    <property type="match status" value="1"/>
</dbReference>
<evidence type="ECO:0000256" key="8">
    <source>
        <dbReference type="ARBA" id="ARBA00022737"/>
    </source>
</evidence>
<keyword evidence="12 13" id="KW-0439">Lignin degradation</keyword>
<dbReference type="InterPro" id="IPR001117">
    <property type="entry name" value="Cu-oxidase_2nd"/>
</dbReference>
<dbReference type="GO" id="GO:0005507">
    <property type="term" value="F:copper ion binding"/>
    <property type="evidence" value="ECO:0007669"/>
    <property type="project" value="InterPro"/>
</dbReference>
<comment type="catalytic activity">
    <reaction evidence="1 13">
        <text>4 hydroquinone + O2 = 4 benzosemiquinone + 2 H2O</text>
        <dbReference type="Rhea" id="RHEA:11276"/>
        <dbReference type="ChEBI" id="CHEBI:15377"/>
        <dbReference type="ChEBI" id="CHEBI:15379"/>
        <dbReference type="ChEBI" id="CHEBI:17594"/>
        <dbReference type="ChEBI" id="CHEBI:17977"/>
        <dbReference type="EC" id="1.10.3.2"/>
    </reaction>
</comment>
<evidence type="ECO:0000256" key="10">
    <source>
        <dbReference type="ARBA" id="ARBA00023008"/>
    </source>
</evidence>
<dbReference type="Gene3D" id="2.60.40.420">
    <property type="entry name" value="Cupredoxins - blue copper proteins"/>
    <property type="match status" value="3"/>
</dbReference>
<evidence type="ECO:0000313" key="18">
    <source>
        <dbReference type="Proteomes" id="UP000595140"/>
    </source>
</evidence>
<dbReference type="CDD" id="cd13897">
    <property type="entry name" value="CuRO_3_LCC_plant"/>
    <property type="match status" value="1"/>
</dbReference>
<evidence type="ECO:0000256" key="13">
    <source>
        <dbReference type="RuleBase" id="RU361119"/>
    </source>
</evidence>
<dbReference type="CDD" id="cd13849">
    <property type="entry name" value="CuRO_1_LCC_plant"/>
    <property type="match status" value="1"/>
</dbReference>
<keyword evidence="18" id="KW-1185">Reference proteome</keyword>
<evidence type="ECO:0000256" key="2">
    <source>
        <dbReference type="ARBA" id="ARBA00004271"/>
    </source>
</evidence>
<accession>A0A484LVD3</accession>
<keyword evidence="6 13" id="KW-0964">Secreted</keyword>
<name>A0A484LVD3_9ASTE</name>
<dbReference type="Pfam" id="PF07732">
    <property type="entry name" value="Cu-oxidase_3"/>
    <property type="match status" value="1"/>
</dbReference>
<evidence type="ECO:0000256" key="11">
    <source>
        <dbReference type="ARBA" id="ARBA00023180"/>
    </source>
</evidence>
<comment type="similarity">
    <text evidence="3 13">Belongs to the multicopper oxidase family.</text>
</comment>
<dbReference type="GO" id="GO:0052716">
    <property type="term" value="F:hydroquinone:oxygen oxidoreductase activity"/>
    <property type="evidence" value="ECO:0007669"/>
    <property type="project" value="UniProtKB-EC"/>
</dbReference>
<dbReference type="EMBL" id="OOIL02002089">
    <property type="protein sequence ID" value="VFQ80169.1"/>
    <property type="molecule type" value="Genomic_DNA"/>
</dbReference>